<dbReference type="PANTHER" id="PTHR10151">
    <property type="entry name" value="ECTONUCLEOTIDE PYROPHOSPHATASE/PHOSPHODIESTERASE"/>
    <property type="match status" value="1"/>
</dbReference>
<dbReference type="Gene3D" id="3.40.720.10">
    <property type="entry name" value="Alkaline Phosphatase, subunit A"/>
    <property type="match status" value="1"/>
</dbReference>
<dbReference type="Pfam" id="PF01663">
    <property type="entry name" value="Phosphodiest"/>
    <property type="match status" value="1"/>
</dbReference>
<dbReference type="Proteomes" id="UP001449657">
    <property type="component" value="Chromosome"/>
</dbReference>
<gene>
    <name evidence="2" type="ORF">WJU22_01315</name>
</gene>
<evidence type="ECO:0000256" key="1">
    <source>
        <dbReference type="SAM" id="SignalP"/>
    </source>
</evidence>
<evidence type="ECO:0000313" key="3">
    <source>
        <dbReference type="Proteomes" id="UP001449657"/>
    </source>
</evidence>
<keyword evidence="1" id="KW-0732">Signal</keyword>
<accession>A0ABZ2Z540</accession>
<dbReference type="PANTHER" id="PTHR10151:SF120">
    <property type="entry name" value="BIS(5'-ADENOSYL)-TRIPHOSPHATASE"/>
    <property type="match status" value="1"/>
</dbReference>
<proteinExistence type="predicted"/>
<dbReference type="SUPFAM" id="SSF53649">
    <property type="entry name" value="Alkaline phosphatase-like"/>
    <property type="match status" value="1"/>
</dbReference>
<evidence type="ECO:0000313" key="2">
    <source>
        <dbReference type="EMBL" id="WZN46823.1"/>
    </source>
</evidence>
<sequence>MKQYLTITFALLLSAAVQAQSRKAVFIIVDGIPADVFERAELPHFKHIIQSGSYLRAFVGGEKGGYSQTPTISAVGYNSVLTGTWVNKHNVWDNDIKEPNYQYWTIFRTFKSHFPQRKTAIYSSWEDNRTKLVGDRLPATGNLAIDIRHDGFELDTVRFPHDRKKAYMERIDAHVAEEAAKSIRQQAPDLSWVYLEYTDDMGHMYGDSPEFSSAIRKMDEKIGKIWEAVQYRQKQFKEQWMIVITTDHGRDEPSGKHHGGQTFRQRSGWIVSNIKQPNVYAKTSYPGVVDIMPTIARFLGLPLPQHVARESDGVALTGKISVARANVNYFQDVLDISWINPDPGGNVKIWVTTTNNYKTGGTDEYKLLAEVPAAQGHAVVNVKELPSKFYKVVLEGKENTVNRWWVADK</sequence>
<dbReference type="RefSeq" id="WP_341841505.1">
    <property type="nucleotide sequence ID" value="NZ_CP149792.1"/>
</dbReference>
<protein>
    <submittedName>
        <fullName evidence="2">Alkaline phosphatase family protein</fullName>
    </submittedName>
</protein>
<dbReference type="EMBL" id="CP150096">
    <property type="protein sequence ID" value="WZN46823.1"/>
    <property type="molecule type" value="Genomic_DNA"/>
</dbReference>
<feature type="chain" id="PRO_5047353739" evidence="1">
    <location>
        <begin position="20"/>
        <end position="409"/>
    </location>
</feature>
<feature type="signal peptide" evidence="1">
    <location>
        <begin position="1"/>
        <end position="19"/>
    </location>
</feature>
<dbReference type="InterPro" id="IPR002591">
    <property type="entry name" value="Phosphodiest/P_Trfase"/>
</dbReference>
<dbReference type="InterPro" id="IPR017850">
    <property type="entry name" value="Alkaline_phosphatase_core_sf"/>
</dbReference>
<reference evidence="2 3" key="1">
    <citation type="submission" date="2024-03" db="EMBL/GenBank/DDBJ databases">
        <title>Chitinophaga caseinilytica sp. nov., a casein hydrolysing bacterium isolated from forest soil.</title>
        <authorList>
            <person name="Lee D.S."/>
            <person name="Han D.M."/>
            <person name="Baek J.H."/>
            <person name="Choi D.G."/>
            <person name="Jeon J.H."/>
            <person name="Jeon C.O."/>
        </authorList>
    </citation>
    <scope>NUCLEOTIDE SEQUENCE [LARGE SCALE GENOMIC DNA]</scope>
    <source>
        <strain evidence="2 3">KACC 19118</strain>
    </source>
</reference>
<organism evidence="2 3">
    <name type="scientific">Chitinophaga caseinilytica</name>
    <dbReference type="NCBI Taxonomy" id="2267521"/>
    <lineage>
        <taxon>Bacteria</taxon>
        <taxon>Pseudomonadati</taxon>
        <taxon>Bacteroidota</taxon>
        <taxon>Chitinophagia</taxon>
        <taxon>Chitinophagales</taxon>
        <taxon>Chitinophagaceae</taxon>
        <taxon>Chitinophaga</taxon>
    </lineage>
</organism>
<keyword evidence="3" id="KW-1185">Reference proteome</keyword>
<name>A0ABZ2Z540_9BACT</name>